<dbReference type="OrthoDB" id="8021022at2"/>
<protein>
    <submittedName>
        <fullName evidence="1">Uncharacterized protein</fullName>
    </submittedName>
</protein>
<organism evidence="1 2">
    <name type="scientific">Microvirga guangxiensis</name>
    <dbReference type="NCBI Taxonomy" id="549386"/>
    <lineage>
        <taxon>Bacteria</taxon>
        <taxon>Pseudomonadati</taxon>
        <taxon>Pseudomonadota</taxon>
        <taxon>Alphaproteobacteria</taxon>
        <taxon>Hyphomicrobiales</taxon>
        <taxon>Methylobacteriaceae</taxon>
        <taxon>Microvirga</taxon>
    </lineage>
</organism>
<dbReference type="RefSeq" id="WP_091135766.1">
    <property type="nucleotide sequence ID" value="NZ_FMVJ01000008.1"/>
</dbReference>
<sequence length="87" mass="10330">MSNHASQQYRMYSPGLDLMMKEVARTLGHIDFEHQVELEKVENSASAKERKQYISERLRAAHHERRQPYVDLLNRLWMQQRGQSFAA</sequence>
<gene>
    <name evidence="1" type="ORF">SAMN02927923_02899</name>
</gene>
<proteinExistence type="predicted"/>
<evidence type="ECO:0000313" key="2">
    <source>
        <dbReference type="Proteomes" id="UP000199569"/>
    </source>
</evidence>
<accession>A0A1G5JXV7</accession>
<name>A0A1G5JXV7_9HYPH</name>
<reference evidence="1 2" key="1">
    <citation type="submission" date="2016-10" db="EMBL/GenBank/DDBJ databases">
        <authorList>
            <person name="de Groot N.N."/>
        </authorList>
    </citation>
    <scope>NUCLEOTIDE SEQUENCE [LARGE SCALE GENOMIC DNA]</scope>
    <source>
        <strain evidence="1 2">CGMCC 1.7666</strain>
    </source>
</reference>
<keyword evidence="2" id="KW-1185">Reference proteome</keyword>
<dbReference type="AlphaFoldDB" id="A0A1G5JXV7"/>
<dbReference type="Proteomes" id="UP000199569">
    <property type="component" value="Unassembled WGS sequence"/>
</dbReference>
<dbReference type="EMBL" id="FMVJ01000008">
    <property type="protein sequence ID" value="SCY93156.1"/>
    <property type="molecule type" value="Genomic_DNA"/>
</dbReference>
<dbReference type="STRING" id="549386.SAMN02927923_02899"/>
<evidence type="ECO:0000313" key="1">
    <source>
        <dbReference type="EMBL" id="SCY93156.1"/>
    </source>
</evidence>